<keyword evidence="2" id="KW-1185">Reference proteome</keyword>
<comment type="caution">
    <text evidence="1">The sequence shown here is derived from an EMBL/GenBank/DDBJ whole genome shotgun (WGS) entry which is preliminary data.</text>
</comment>
<accession>A0A512ISC8</accession>
<name>A0A512ISC8_9HYPH</name>
<sequence length="93" mass="10282">MSETPALTRVFLTLPDVLETGIVEIEVEIVSAEVIRRSDGFLLGGFGVTWHRHRASAWRRAGEIRRARVESLLTEIDRVNALDFGASSGGFRG</sequence>
<reference evidence="1 2" key="1">
    <citation type="submission" date="2019-07" db="EMBL/GenBank/DDBJ databases">
        <title>Whole genome shotgun sequence of Methylobacterium haplocladii NBRC 107714.</title>
        <authorList>
            <person name="Hosoyama A."/>
            <person name="Uohara A."/>
            <person name="Ohji S."/>
            <person name="Ichikawa N."/>
        </authorList>
    </citation>
    <scope>NUCLEOTIDE SEQUENCE [LARGE SCALE GENOMIC DNA]</scope>
    <source>
        <strain evidence="1 2">NBRC 107714</strain>
    </source>
</reference>
<dbReference type="EMBL" id="BJZT01000032">
    <property type="protein sequence ID" value="GEP00591.1"/>
    <property type="molecule type" value="Genomic_DNA"/>
</dbReference>
<proteinExistence type="predicted"/>
<dbReference type="RefSeq" id="WP_147080003.1">
    <property type="nucleotide sequence ID" value="NZ_BJZT01000032.1"/>
</dbReference>
<dbReference type="AlphaFoldDB" id="A0A512ISC8"/>
<evidence type="ECO:0000313" key="1">
    <source>
        <dbReference type="EMBL" id="GEP00591.1"/>
    </source>
</evidence>
<dbReference type="Proteomes" id="UP000321258">
    <property type="component" value="Unassembled WGS sequence"/>
</dbReference>
<evidence type="ECO:0000313" key="2">
    <source>
        <dbReference type="Proteomes" id="UP000321258"/>
    </source>
</evidence>
<protein>
    <submittedName>
        <fullName evidence="1">Uncharacterized protein</fullName>
    </submittedName>
</protein>
<gene>
    <name evidence="1" type="ORF">MHA02_29780</name>
</gene>
<organism evidence="1 2">
    <name type="scientific">Methylobacterium haplocladii</name>
    <dbReference type="NCBI Taxonomy" id="1176176"/>
    <lineage>
        <taxon>Bacteria</taxon>
        <taxon>Pseudomonadati</taxon>
        <taxon>Pseudomonadota</taxon>
        <taxon>Alphaproteobacteria</taxon>
        <taxon>Hyphomicrobiales</taxon>
        <taxon>Methylobacteriaceae</taxon>
        <taxon>Methylobacterium</taxon>
    </lineage>
</organism>